<gene>
    <name evidence="2" type="ORF">DAPPUDRAFT_120025</name>
</gene>
<evidence type="ECO:0000313" key="2">
    <source>
        <dbReference type="EMBL" id="EFX62642.1"/>
    </source>
</evidence>
<protein>
    <submittedName>
        <fullName evidence="2">Uncharacterized protein</fullName>
    </submittedName>
</protein>
<dbReference type="EMBL" id="GL733465">
    <property type="protein sequence ID" value="EFX62642.1"/>
    <property type="molecule type" value="Genomic_DNA"/>
</dbReference>
<dbReference type="KEGG" id="dpx:DAPPUDRAFT_120025"/>
<sequence>MEYRRTWETVQNRIGMYGYGEGFERWPGAGVVSTLGSHHNHGRTFRLNYFWRQIIALNESQVVSRIPSEVPTGGWNKTVKSNELQSTLYKCITDNISRQESSDEEEAPDGSDMGNINERQCEGQEDNVEEVGIEPGTFAYNTGCYNHYIMVAYPDLTISSSGIVSKWHAGNPGSIPIEAD</sequence>
<dbReference type="HOGENOM" id="CLU_1497715_0_0_1"/>
<evidence type="ECO:0000313" key="3">
    <source>
        <dbReference type="Proteomes" id="UP000000305"/>
    </source>
</evidence>
<evidence type="ECO:0000256" key="1">
    <source>
        <dbReference type="SAM" id="MobiDB-lite"/>
    </source>
</evidence>
<keyword evidence="3" id="KW-1185">Reference proteome</keyword>
<dbReference type="Proteomes" id="UP000000305">
    <property type="component" value="Unassembled WGS sequence"/>
</dbReference>
<dbReference type="InParanoid" id="E9I038"/>
<name>E9I038_DAPPU</name>
<reference evidence="2 3" key="1">
    <citation type="journal article" date="2011" name="Science">
        <title>The ecoresponsive genome of Daphnia pulex.</title>
        <authorList>
            <person name="Colbourne J.K."/>
            <person name="Pfrender M.E."/>
            <person name="Gilbert D."/>
            <person name="Thomas W.K."/>
            <person name="Tucker A."/>
            <person name="Oakley T.H."/>
            <person name="Tokishita S."/>
            <person name="Aerts A."/>
            <person name="Arnold G.J."/>
            <person name="Basu M.K."/>
            <person name="Bauer D.J."/>
            <person name="Caceres C.E."/>
            <person name="Carmel L."/>
            <person name="Casola C."/>
            <person name="Choi J.H."/>
            <person name="Detter J.C."/>
            <person name="Dong Q."/>
            <person name="Dusheyko S."/>
            <person name="Eads B.D."/>
            <person name="Frohlich T."/>
            <person name="Geiler-Samerotte K.A."/>
            <person name="Gerlach D."/>
            <person name="Hatcher P."/>
            <person name="Jogdeo S."/>
            <person name="Krijgsveld J."/>
            <person name="Kriventseva E.V."/>
            <person name="Kultz D."/>
            <person name="Laforsch C."/>
            <person name="Lindquist E."/>
            <person name="Lopez J."/>
            <person name="Manak J.R."/>
            <person name="Muller J."/>
            <person name="Pangilinan J."/>
            <person name="Patwardhan R.P."/>
            <person name="Pitluck S."/>
            <person name="Pritham E.J."/>
            <person name="Rechtsteiner A."/>
            <person name="Rho M."/>
            <person name="Rogozin I.B."/>
            <person name="Sakarya O."/>
            <person name="Salamov A."/>
            <person name="Schaack S."/>
            <person name="Shapiro H."/>
            <person name="Shiga Y."/>
            <person name="Skalitzky C."/>
            <person name="Smith Z."/>
            <person name="Souvorov A."/>
            <person name="Sung W."/>
            <person name="Tang Z."/>
            <person name="Tsuchiya D."/>
            <person name="Tu H."/>
            <person name="Vos H."/>
            <person name="Wang M."/>
            <person name="Wolf Y.I."/>
            <person name="Yamagata H."/>
            <person name="Yamada T."/>
            <person name="Ye Y."/>
            <person name="Shaw J.R."/>
            <person name="Andrews J."/>
            <person name="Crease T.J."/>
            <person name="Tang H."/>
            <person name="Lucas S.M."/>
            <person name="Robertson H.M."/>
            <person name="Bork P."/>
            <person name="Koonin E.V."/>
            <person name="Zdobnov E.M."/>
            <person name="Grigoriev I.V."/>
            <person name="Lynch M."/>
            <person name="Boore J.L."/>
        </authorList>
    </citation>
    <scope>NUCLEOTIDE SEQUENCE [LARGE SCALE GENOMIC DNA]</scope>
</reference>
<proteinExistence type="predicted"/>
<accession>E9I038</accession>
<dbReference type="AlphaFoldDB" id="E9I038"/>
<feature type="region of interest" description="Disordered" evidence="1">
    <location>
        <begin position="95"/>
        <end position="126"/>
    </location>
</feature>
<organism evidence="2 3">
    <name type="scientific">Daphnia pulex</name>
    <name type="common">Water flea</name>
    <dbReference type="NCBI Taxonomy" id="6669"/>
    <lineage>
        <taxon>Eukaryota</taxon>
        <taxon>Metazoa</taxon>
        <taxon>Ecdysozoa</taxon>
        <taxon>Arthropoda</taxon>
        <taxon>Crustacea</taxon>
        <taxon>Branchiopoda</taxon>
        <taxon>Diplostraca</taxon>
        <taxon>Cladocera</taxon>
        <taxon>Anomopoda</taxon>
        <taxon>Daphniidae</taxon>
        <taxon>Daphnia</taxon>
    </lineage>
</organism>